<keyword evidence="2" id="KW-1185">Reference proteome</keyword>
<evidence type="ECO:0000313" key="2">
    <source>
        <dbReference type="Proteomes" id="UP001180020"/>
    </source>
</evidence>
<name>A0AAV9CGW2_ACOCL</name>
<gene>
    <name evidence="1" type="ORF">QJS10_CPB19g00490</name>
</gene>
<reference evidence="1" key="1">
    <citation type="journal article" date="2023" name="Nat. Commun.">
        <title>Diploid and tetraploid genomes of Acorus and the evolution of monocots.</title>
        <authorList>
            <person name="Ma L."/>
            <person name="Liu K.W."/>
            <person name="Li Z."/>
            <person name="Hsiao Y.Y."/>
            <person name="Qi Y."/>
            <person name="Fu T."/>
            <person name="Tang G.D."/>
            <person name="Zhang D."/>
            <person name="Sun W.H."/>
            <person name="Liu D.K."/>
            <person name="Li Y."/>
            <person name="Chen G.Z."/>
            <person name="Liu X.D."/>
            <person name="Liao X.Y."/>
            <person name="Jiang Y.T."/>
            <person name="Yu X."/>
            <person name="Hao Y."/>
            <person name="Huang J."/>
            <person name="Zhao X.W."/>
            <person name="Ke S."/>
            <person name="Chen Y.Y."/>
            <person name="Wu W.L."/>
            <person name="Hsu J.L."/>
            <person name="Lin Y.F."/>
            <person name="Huang M.D."/>
            <person name="Li C.Y."/>
            <person name="Huang L."/>
            <person name="Wang Z.W."/>
            <person name="Zhao X."/>
            <person name="Zhong W.Y."/>
            <person name="Peng D.H."/>
            <person name="Ahmad S."/>
            <person name="Lan S."/>
            <person name="Zhang J.S."/>
            <person name="Tsai W.C."/>
            <person name="Van de Peer Y."/>
            <person name="Liu Z.J."/>
        </authorList>
    </citation>
    <scope>NUCLEOTIDE SEQUENCE</scope>
    <source>
        <strain evidence="1">CP</strain>
    </source>
</reference>
<comment type="caution">
    <text evidence="1">The sequence shown here is derived from an EMBL/GenBank/DDBJ whole genome shotgun (WGS) entry which is preliminary data.</text>
</comment>
<accession>A0AAV9CGW2</accession>
<sequence>MKEEYSHLKKRWSTSSVSLEQRVQVVDCSLLSVSLESVASPPVIIGGMVMDIHAKPSAALKPGTTTPGKEKSFWSTGNLQDFLQKVTSFSPNVHELISMANALSENNPHLISNVDFSERKHSIESSFQMLKPAISLLLEKASNGLL</sequence>
<dbReference type="EMBL" id="JAUJYO010000019">
    <property type="protein sequence ID" value="KAK1288056.1"/>
    <property type="molecule type" value="Genomic_DNA"/>
</dbReference>
<organism evidence="1 2">
    <name type="scientific">Acorus calamus</name>
    <name type="common">Sweet flag</name>
    <dbReference type="NCBI Taxonomy" id="4465"/>
    <lineage>
        <taxon>Eukaryota</taxon>
        <taxon>Viridiplantae</taxon>
        <taxon>Streptophyta</taxon>
        <taxon>Embryophyta</taxon>
        <taxon>Tracheophyta</taxon>
        <taxon>Spermatophyta</taxon>
        <taxon>Magnoliopsida</taxon>
        <taxon>Liliopsida</taxon>
        <taxon>Acoraceae</taxon>
        <taxon>Acorus</taxon>
    </lineage>
</organism>
<evidence type="ECO:0000313" key="1">
    <source>
        <dbReference type="EMBL" id="KAK1288056.1"/>
    </source>
</evidence>
<dbReference type="AlphaFoldDB" id="A0AAV9CGW2"/>
<protein>
    <submittedName>
        <fullName evidence="1">Uncharacterized protein</fullName>
    </submittedName>
</protein>
<proteinExistence type="predicted"/>
<dbReference type="Proteomes" id="UP001180020">
    <property type="component" value="Unassembled WGS sequence"/>
</dbReference>
<reference evidence="1" key="2">
    <citation type="submission" date="2023-06" db="EMBL/GenBank/DDBJ databases">
        <authorList>
            <person name="Ma L."/>
            <person name="Liu K.-W."/>
            <person name="Li Z."/>
            <person name="Hsiao Y.-Y."/>
            <person name="Qi Y."/>
            <person name="Fu T."/>
            <person name="Tang G."/>
            <person name="Zhang D."/>
            <person name="Sun W.-H."/>
            <person name="Liu D.-K."/>
            <person name="Li Y."/>
            <person name="Chen G.-Z."/>
            <person name="Liu X.-D."/>
            <person name="Liao X.-Y."/>
            <person name="Jiang Y.-T."/>
            <person name="Yu X."/>
            <person name="Hao Y."/>
            <person name="Huang J."/>
            <person name="Zhao X.-W."/>
            <person name="Ke S."/>
            <person name="Chen Y.-Y."/>
            <person name="Wu W.-L."/>
            <person name="Hsu J.-L."/>
            <person name="Lin Y.-F."/>
            <person name="Huang M.-D."/>
            <person name="Li C.-Y."/>
            <person name="Huang L."/>
            <person name="Wang Z.-W."/>
            <person name="Zhao X."/>
            <person name="Zhong W.-Y."/>
            <person name="Peng D.-H."/>
            <person name="Ahmad S."/>
            <person name="Lan S."/>
            <person name="Zhang J.-S."/>
            <person name="Tsai W.-C."/>
            <person name="Van De Peer Y."/>
            <person name="Liu Z.-J."/>
        </authorList>
    </citation>
    <scope>NUCLEOTIDE SEQUENCE</scope>
    <source>
        <strain evidence="1">CP</strain>
        <tissue evidence="1">Leaves</tissue>
    </source>
</reference>